<keyword evidence="4" id="KW-1133">Transmembrane helix</keyword>
<evidence type="ECO:0000256" key="6">
    <source>
        <dbReference type="ARBA" id="ARBA00023180"/>
    </source>
</evidence>
<evidence type="ECO:0000313" key="10">
    <source>
        <dbReference type="Proteomes" id="UP000053257"/>
    </source>
</evidence>
<keyword evidence="10" id="KW-1185">Reference proteome</keyword>
<evidence type="ECO:0000256" key="7">
    <source>
        <dbReference type="SAM" id="SignalP"/>
    </source>
</evidence>
<feature type="signal peptide" evidence="7">
    <location>
        <begin position="1"/>
        <end position="21"/>
    </location>
</feature>
<dbReference type="GO" id="GO:0005886">
    <property type="term" value="C:plasma membrane"/>
    <property type="evidence" value="ECO:0007669"/>
    <property type="project" value="TreeGrafter"/>
</dbReference>
<feature type="domain" description="WSC" evidence="8">
    <location>
        <begin position="130"/>
        <end position="223"/>
    </location>
</feature>
<dbReference type="EMBL" id="KN840761">
    <property type="protein sequence ID" value="KIP01604.1"/>
    <property type="molecule type" value="Genomic_DNA"/>
</dbReference>
<dbReference type="InterPro" id="IPR051836">
    <property type="entry name" value="Kremen_rcpt"/>
</dbReference>
<feature type="chain" id="PRO_5002167457" description="WSC domain-containing protein" evidence="7">
    <location>
        <begin position="22"/>
        <end position="413"/>
    </location>
</feature>
<evidence type="ECO:0000256" key="2">
    <source>
        <dbReference type="ARBA" id="ARBA00022692"/>
    </source>
</evidence>
<name>A0A0C3NAS6_PHLG1</name>
<dbReference type="Proteomes" id="UP000053257">
    <property type="component" value="Unassembled WGS sequence"/>
</dbReference>
<evidence type="ECO:0000256" key="3">
    <source>
        <dbReference type="ARBA" id="ARBA00022729"/>
    </source>
</evidence>
<proteinExistence type="predicted"/>
<dbReference type="SMART" id="SM00321">
    <property type="entry name" value="WSC"/>
    <property type="match status" value="2"/>
</dbReference>
<feature type="domain" description="WSC" evidence="8">
    <location>
        <begin position="241"/>
        <end position="337"/>
    </location>
</feature>
<keyword evidence="2" id="KW-0812">Transmembrane</keyword>
<accession>A0A0C3NAS6</accession>
<evidence type="ECO:0000256" key="5">
    <source>
        <dbReference type="ARBA" id="ARBA00023136"/>
    </source>
</evidence>
<dbReference type="PANTHER" id="PTHR24269:SF16">
    <property type="entry name" value="PROTEIN SLG1"/>
    <property type="match status" value="1"/>
</dbReference>
<dbReference type="InterPro" id="IPR002889">
    <property type="entry name" value="WSC_carb-bd"/>
</dbReference>
<dbReference type="HOGENOM" id="CLU_665823_0_0_1"/>
<evidence type="ECO:0000256" key="1">
    <source>
        <dbReference type="ARBA" id="ARBA00004167"/>
    </source>
</evidence>
<dbReference type="PANTHER" id="PTHR24269">
    <property type="entry name" value="KREMEN PROTEIN"/>
    <property type="match status" value="1"/>
</dbReference>
<keyword evidence="3 7" id="KW-0732">Signal</keyword>
<comment type="subcellular location">
    <subcellularLocation>
        <location evidence="1">Membrane</location>
        <topology evidence="1">Single-pass membrane protein</topology>
    </subcellularLocation>
</comment>
<dbReference type="OrthoDB" id="5985073at2759"/>
<keyword evidence="5" id="KW-0472">Membrane</keyword>
<gene>
    <name evidence="9" type="ORF">PHLGIDRAFT_38239</name>
</gene>
<evidence type="ECO:0000259" key="8">
    <source>
        <dbReference type="PROSITE" id="PS51212"/>
    </source>
</evidence>
<protein>
    <recommendedName>
        <fullName evidence="8">WSC domain-containing protein</fullName>
    </recommendedName>
</protein>
<evidence type="ECO:0000313" key="9">
    <source>
        <dbReference type="EMBL" id="KIP01604.1"/>
    </source>
</evidence>
<reference evidence="9 10" key="1">
    <citation type="journal article" date="2014" name="PLoS Genet.">
        <title>Analysis of the Phlebiopsis gigantea genome, transcriptome and secretome provides insight into its pioneer colonization strategies of wood.</title>
        <authorList>
            <person name="Hori C."/>
            <person name="Ishida T."/>
            <person name="Igarashi K."/>
            <person name="Samejima M."/>
            <person name="Suzuki H."/>
            <person name="Master E."/>
            <person name="Ferreira P."/>
            <person name="Ruiz-Duenas F.J."/>
            <person name="Held B."/>
            <person name="Canessa P."/>
            <person name="Larrondo L.F."/>
            <person name="Schmoll M."/>
            <person name="Druzhinina I.S."/>
            <person name="Kubicek C.P."/>
            <person name="Gaskell J.A."/>
            <person name="Kersten P."/>
            <person name="St John F."/>
            <person name="Glasner J."/>
            <person name="Sabat G."/>
            <person name="Splinter BonDurant S."/>
            <person name="Syed K."/>
            <person name="Yadav J."/>
            <person name="Mgbeahuruike A.C."/>
            <person name="Kovalchuk A."/>
            <person name="Asiegbu F.O."/>
            <person name="Lackner G."/>
            <person name="Hoffmeister D."/>
            <person name="Rencoret J."/>
            <person name="Gutierrez A."/>
            <person name="Sun H."/>
            <person name="Lindquist E."/>
            <person name="Barry K."/>
            <person name="Riley R."/>
            <person name="Grigoriev I.V."/>
            <person name="Henrissat B."/>
            <person name="Kues U."/>
            <person name="Berka R.M."/>
            <person name="Martinez A.T."/>
            <person name="Covert S.F."/>
            <person name="Blanchette R.A."/>
            <person name="Cullen D."/>
        </authorList>
    </citation>
    <scope>NUCLEOTIDE SEQUENCE [LARGE SCALE GENOMIC DNA]</scope>
    <source>
        <strain evidence="9 10">11061_1 CR5-6</strain>
    </source>
</reference>
<keyword evidence="6" id="KW-0325">Glycoprotein</keyword>
<sequence>MAPPRPLVCAALALLPTLAWSLPHAEPAVHEHAHAKHALDKRAPTLPSGWTSLGCYTPHCGNAIGNNGAQAAATDCNFPCTGNPSETCGAGFRLSMFTSGATPPPVGGGIGPVTSGLPAGWTCSAGLAARTGSLGAHRDNAFGRVFTLELPDNSGLTIESCIASCAAQGFSVAGAEFAVQCFCGNELVNGAVTAPDSDCNQACGGSATEACGGPNRLSVYSTGTITALPVPTVQTTGLPGAWQYVGCLEEPGADRTFPYQIINTNNNTAEACLAQCSNFGYPAGGMEFGDECWCGDLSDVTNNSPGLAPATDCSAPCSGDPIHLCGGAQRLTYYTWNGNLNTWHTPANTGYYQFLIGGVVVPLVVTLGINNKIAMLFVLDGPTPSFSHWVRIGGDPGRLGDWPNFPDFTLPGV</sequence>
<dbReference type="PROSITE" id="PS51212">
    <property type="entry name" value="WSC"/>
    <property type="match status" value="2"/>
</dbReference>
<dbReference type="STRING" id="745531.A0A0C3NAS6"/>
<evidence type="ECO:0000256" key="4">
    <source>
        <dbReference type="ARBA" id="ARBA00022989"/>
    </source>
</evidence>
<organism evidence="9 10">
    <name type="scientific">Phlebiopsis gigantea (strain 11061_1 CR5-6)</name>
    <name type="common">White-rot fungus</name>
    <name type="synonym">Peniophora gigantea</name>
    <dbReference type="NCBI Taxonomy" id="745531"/>
    <lineage>
        <taxon>Eukaryota</taxon>
        <taxon>Fungi</taxon>
        <taxon>Dikarya</taxon>
        <taxon>Basidiomycota</taxon>
        <taxon>Agaricomycotina</taxon>
        <taxon>Agaricomycetes</taxon>
        <taxon>Polyporales</taxon>
        <taxon>Phanerochaetaceae</taxon>
        <taxon>Phlebiopsis</taxon>
    </lineage>
</organism>
<dbReference type="AlphaFoldDB" id="A0A0C3NAS6"/>
<dbReference type="Pfam" id="PF01822">
    <property type="entry name" value="WSC"/>
    <property type="match status" value="2"/>
</dbReference>